<name>A0ABY4Q5W8_9ACTN</name>
<comment type="subcellular location">
    <subcellularLocation>
        <location evidence="1">Cytoplasm</location>
    </subcellularLocation>
</comment>
<dbReference type="EMBL" id="CP097289">
    <property type="protein sequence ID" value="UQT61100.1"/>
    <property type="molecule type" value="Genomic_DNA"/>
</dbReference>
<organism evidence="4 5">
    <name type="scientific">Streptomyces durmitorensis</name>
    <dbReference type="NCBI Taxonomy" id="319947"/>
    <lineage>
        <taxon>Bacteria</taxon>
        <taxon>Bacillati</taxon>
        <taxon>Actinomycetota</taxon>
        <taxon>Actinomycetes</taxon>
        <taxon>Kitasatosporales</taxon>
        <taxon>Streptomycetaceae</taxon>
        <taxon>Streptomyces</taxon>
    </lineage>
</organism>
<evidence type="ECO:0000256" key="1">
    <source>
        <dbReference type="ARBA" id="ARBA00004496"/>
    </source>
</evidence>
<dbReference type="SMART" id="SM00357">
    <property type="entry name" value="CSP"/>
    <property type="match status" value="1"/>
</dbReference>
<gene>
    <name evidence="4" type="ORF">M4V62_41860</name>
</gene>
<evidence type="ECO:0000313" key="4">
    <source>
        <dbReference type="EMBL" id="UQT61100.1"/>
    </source>
</evidence>
<dbReference type="Gene3D" id="2.40.50.140">
    <property type="entry name" value="Nucleic acid-binding proteins"/>
    <property type="match status" value="1"/>
</dbReference>
<evidence type="ECO:0000256" key="2">
    <source>
        <dbReference type="ARBA" id="ARBA00022490"/>
    </source>
</evidence>
<proteinExistence type="predicted"/>
<dbReference type="SUPFAM" id="SSF50249">
    <property type="entry name" value="Nucleic acid-binding proteins"/>
    <property type="match status" value="1"/>
</dbReference>
<sequence length="67" mass="7706">MNRCKGLVQYFNREGGYGFIVPVGQREPVFVKREDFDGDLRVLSEGQQVTFELELGCGRFEARHVQP</sequence>
<dbReference type="Pfam" id="PF00313">
    <property type="entry name" value="CSD"/>
    <property type="match status" value="1"/>
</dbReference>
<dbReference type="InterPro" id="IPR011129">
    <property type="entry name" value="CSD"/>
</dbReference>
<dbReference type="InterPro" id="IPR002059">
    <property type="entry name" value="CSP_DNA-bd"/>
</dbReference>
<dbReference type="InterPro" id="IPR012340">
    <property type="entry name" value="NA-bd_OB-fold"/>
</dbReference>
<feature type="domain" description="CSD" evidence="3">
    <location>
        <begin position="3"/>
        <end position="67"/>
    </location>
</feature>
<evidence type="ECO:0000259" key="3">
    <source>
        <dbReference type="PROSITE" id="PS51857"/>
    </source>
</evidence>
<dbReference type="RefSeq" id="WP_249592432.1">
    <property type="nucleotide sequence ID" value="NZ_BAAAQL010000053.1"/>
</dbReference>
<keyword evidence="5" id="KW-1185">Reference proteome</keyword>
<protein>
    <submittedName>
        <fullName evidence="4">Cold shock domain-containing protein</fullName>
    </submittedName>
</protein>
<accession>A0ABY4Q5W8</accession>
<evidence type="ECO:0000313" key="5">
    <source>
        <dbReference type="Proteomes" id="UP000829992"/>
    </source>
</evidence>
<dbReference type="PROSITE" id="PS51857">
    <property type="entry name" value="CSD_2"/>
    <property type="match status" value="1"/>
</dbReference>
<reference evidence="4 5" key="1">
    <citation type="submission" date="2022-05" db="EMBL/GenBank/DDBJ databases">
        <authorList>
            <person name="Zhou X."/>
            <person name="Li K."/>
            <person name="Man Y."/>
        </authorList>
    </citation>
    <scope>NUCLEOTIDE SEQUENCE [LARGE SCALE GENOMIC DNA]</scope>
    <source>
        <strain evidence="4 5">MS405</strain>
    </source>
</reference>
<keyword evidence="2" id="KW-0963">Cytoplasm</keyword>
<dbReference type="Proteomes" id="UP000829992">
    <property type="component" value="Chromosome"/>
</dbReference>
<dbReference type="InterPro" id="IPR012156">
    <property type="entry name" value="Cold_shock_CspA"/>
</dbReference>
<dbReference type="PIRSF" id="PIRSF002599">
    <property type="entry name" value="Cold_shock_A"/>
    <property type="match status" value="1"/>
</dbReference>